<evidence type="ECO:0000313" key="19">
    <source>
        <dbReference type="Ensembl" id="ENSSHAP00000045697.1"/>
    </source>
</evidence>
<feature type="transmembrane region" description="Helical" evidence="13">
    <location>
        <begin position="943"/>
        <end position="965"/>
    </location>
</feature>
<feature type="domain" description="CATSPERE first N-terminal" evidence="14">
    <location>
        <begin position="45"/>
        <end position="134"/>
    </location>
</feature>
<dbReference type="GeneTree" id="ENSGT00940000162691"/>
<dbReference type="GO" id="GO:0030317">
    <property type="term" value="P:flagellated sperm motility"/>
    <property type="evidence" value="ECO:0007669"/>
    <property type="project" value="TreeGrafter"/>
</dbReference>
<evidence type="ECO:0000259" key="17">
    <source>
        <dbReference type="Pfam" id="PF22849"/>
    </source>
</evidence>
<dbReference type="InterPro" id="IPR053815">
    <property type="entry name" value="CATSPERE_Ig-like"/>
</dbReference>
<keyword evidence="4" id="KW-0732">Signal</keyword>
<evidence type="ECO:0000259" key="18">
    <source>
        <dbReference type="Pfam" id="PF22850"/>
    </source>
</evidence>
<evidence type="ECO:0000256" key="8">
    <source>
        <dbReference type="ARBA" id="ARBA00023136"/>
    </source>
</evidence>
<keyword evidence="3 13" id="KW-0812">Transmembrane</keyword>
<evidence type="ECO:0000256" key="9">
    <source>
        <dbReference type="ARBA" id="ARBA00023157"/>
    </source>
</evidence>
<dbReference type="CTD" id="257044"/>
<dbReference type="InterPro" id="IPR053816">
    <property type="entry name" value="CATSPERE_beta-prop"/>
</dbReference>
<feature type="domain" description="CATSPERE Ig-like" evidence="17">
    <location>
        <begin position="633"/>
        <end position="733"/>
    </location>
</feature>
<reference evidence="19 20" key="1">
    <citation type="journal article" date="2011" name="Proc. Natl. Acad. Sci. U.S.A.">
        <title>Genetic diversity and population structure of the endangered marsupial Sarcophilus harrisii (Tasmanian devil).</title>
        <authorList>
            <person name="Miller W."/>
            <person name="Hayes V.M."/>
            <person name="Ratan A."/>
            <person name="Petersen D.C."/>
            <person name="Wittekindt N.E."/>
            <person name="Miller J."/>
            <person name="Walenz B."/>
            <person name="Knight J."/>
            <person name="Qi J."/>
            <person name="Zhao F."/>
            <person name="Wang Q."/>
            <person name="Bedoya-Reina O.C."/>
            <person name="Katiyar N."/>
            <person name="Tomsho L.P."/>
            <person name="Kasson L.M."/>
            <person name="Hardie R.A."/>
            <person name="Woodbridge P."/>
            <person name="Tindall E.A."/>
            <person name="Bertelsen M.F."/>
            <person name="Dixon D."/>
            <person name="Pyecroft S."/>
            <person name="Helgen K.M."/>
            <person name="Lesk A.M."/>
            <person name="Pringle T.H."/>
            <person name="Patterson N."/>
            <person name="Zhang Y."/>
            <person name="Kreiss A."/>
            <person name="Woods G.M."/>
            <person name="Jones M.E."/>
            <person name="Schuster S.C."/>
        </authorList>
    </citation>
    <scope>NUCLEOTIDE SEQUENCE [LARGE SCALE GENOMIC DNA]</scope>
</reference>
<dbReference type="AlphaFoldDB" id="A0A7N4PZ49"/>
<dbReference type="InterPro" id="IPR028751">
    <property type="entry name" value="CATSPERD/E"/>
</dbReference>
<keyword evidence="9" id="KW-1015">Disulfide bond</keyword>
<evidence type="ECO:0000256" key="13">
    <source>
        <dbReference type="SAM" id="Phobius"/>
    </source>
</evidence>
<evidence type="ECO:0000256" key="7">
    <source>
        <dbReference type="ARBA" id="ARBA00023069"/>
    </source>
</evidence>
<comment type="subcellular location">
    <subcellularLocation>
        <location evidence="12">Cell projection</location>
        <location evidence="12">Cilium</location>
        <location evidence="12">Flagellum membrane</location>
        <topology evidence="12">Single-pass type I membrane protein</topology>
    </subcellularLocation>
</comment>
<dbReference type="Ensembl" id="ENSSHAT00000048972.1">
    <property type="protein sequence ID" value="ENSSHAP00000045697.1"/>
    <property type="gene ID" value="ENSSHAG00000004405.2"/>
</dbReference>
<dbReference type="InterPro" id="IPR053814">
    <property type="entry name" value="CATSPERD/E_C"/>
</dbReference>
<keyword evidence="5" id="KW-0282">Flagellum</keyword>
<dbReference type="InterPro" id="IPR053817">
    <property type="entry name" value="CATSPERE_NTD2"/>
</dbReference>
<feature type="domain" description="CATSPERE beta-propeller" evidence="16">
    <location>
        <begin position="267"/>
        <end position="614"/>
    </location>
</feature>
<dbReference type="FunCoup" id="A0A7N4PZ49">
    <property type="interactions" value="16"/>
</dbReference>
<evidence type="ECO:0000256" key="10">
    <source>
        <dbReference type="ARBA" id="ARBA00023180"/>
    </source>
</evidence>
<dbReference type="Pfam" id="PF22844">
    <property type="entry name" value="Beta-prop_CATSPERE"/>
    <property type="match status" value="1"/>
</dbReference>
<gene>
    <name evidence="19" type="primary">CATSPERE</name>
</gene>
<reference evidence="19" key="2">
    <citation type="submission" date="2025-08" db="UniProtKB">
        <authorList>
            <consortium name="Ensembl"/>
        </authorList>
    </citation>
    <scope>IDENTIFICATION</scope>
</reference>
<dbReference type="GO" id="GO:0048240">
    <property type="term" value="P:sperm capacitation"/>
    <property type="evidence" value="ECO:0007669"/>
    <property type="project" value="TreeGrafter"/>
</dbReference>
<dbReference type="OMA" id="YRHCFSY"/>
<dbReference type="GO" id="GO:0036128">
    <property type="term" value="C:CatSper complex"/>
    <property type="evidence" value="ECO:0007669"/>
    <property type="project" value="InterPro"/>
</dbReference>
<proteinExistence type="inferred from homology"/>
<dbReference type="Pfam" id="PF22850">
    <property type="entry name" value="CATSPERD-E_C"/>
    <property type="match status" value="1"/>
</dbReference>
<evidence type="ECO:0000256" key="11">
    <source>
        <dbReference type="ARBA" id="ARBA00023273"/>
    </source>
</evidence>
<dbReference type="Proteomes" id="UP000007648">
    <property type="component" value="Unassembled WGS sequence"/>
</dbReference>
<dbReference type="PANTHER" id="PTHR33722">
    <property type="entry name" value="CATION CHANNEL SPERM-ASSOCIATED PROTEIN SUBUNIT DELTA-RELATED"/>
    <property type="match status" value="1"/>
</dbReference>
<feature type="domain" description="CATSPERD/E C-terminal" evidence="18">
    <location>
        <begin position="773"/>
        <end position="965"/>
    </location>
</feature>
<dbReference type="InterPro" id="IPR053818">
    <property type="entry name" value="CATSPERE_NTD1"/>
</dbReference>
<sequence>MSSWPRGRSVGRSLPTSDAARKRSRGRYNIRLFLAMFWKKVVAAGVLLLLGYSSALWRYRTNTKTYSIFNTRTTIHLEYEGPDFIEWDIPGVCSVKNRTLQNTIMICSVQGVHTIRPKVYGKTAEAEERFLYVDRPSECFLWYYQSSRVDNKPIQNIVMWIYDPENASPEELANNASQPSINSMSLSSQFFSMGEEPTILSVISYDVYIPEITKQEGIWEVQIPHTKANVLLMIKGNSVAFQDCFVAHHPFLVSYISQNFTQNSEDLPLTTSTEENILFDWHPCFPANVVTISHWETLYSNDAFNTTQKIRIPPNMLTDEERENIQDISLIEEGIIFLTAGRLYLRRTNDFLKLDQTFHIPSNITGTETRTWCWPEYVPKEGLELSEIILWTKKEVFLGYAGLRFFKLICLEELVEILKLHEEDINKFTIHRATYTSDPTGIALLLVHPIMGSQSSMMHLVFYNENTIKWELQDFVLYFPQDQKLNALFLYSALPNFVIWDTKTVYYSYHKYSKNGYMLSPLGYQDLTSFANNSYIHQVFIDYFGNGVIKMYNNIMLYFKIDVTDVSLLHKWVNENENTVILINTNGEPLLTNLNYGFAKVSEYPLMLELYSSIYTEVTSCPYLLFESSIYLNDIRMDKRDELTFWSQIVYPENYGVYSIVEINGPEILKQERNVDYETALGICTKNLTVTLYQRVDYEAVNNYSQLQDENMGHVMIQLRPSQFAKTCPSSNQAIHVLVGCYTKRHIVLKGYENKKCRHENLKYEIEKQYLRGNPPENKLINYNVSEYGCPLHIYMTEKFHPVLQLYDDDEFVEDVTANFIIWEIHERIDFSYTVTMHSAGCVNEAQTWKSMIKENKDLPIDKVWGPENYRHCFSFSSGKPGDLSQPYEIINSSNKNEIIWKTHHIGFYVFRVKIIDPNYSFCELTTTFAIEIFGILPRTDPIMVLFILLGLIIIIFICLLISYFQYLRIFRKFIYEPSVKSKNKKKQRQ</sequence>
<evidence type="ECO:0000256" key="3">
    <source>
        <dbReference type="ARBA" id="ARBA00022692"/>
    </source>
</evidence>
<dbReference type="InParanoid" id="A0A7N4PZ49"/>
<evidence type="ECO:0000313" key="20">
    <source>
        <dbReference type="Proteomes" id="UP000007648"/>
    </source>
</evidence>
<comment type="similarity">
    <text evidence="1">Belongs to the CATSPERD family.</text>
</comment>
<dbReference type="RefSeq" id="XP_031822836.1">
    <property type="nucleotide sequence ID" value="XM_031966976.1"/>
</dbReference>
<feature type="domain" description="CATSPERE second N-terminal" evidence="15">
    <location>
        <begin position="139"/>
        <end position="224"/>
    </location>
</feature>
<evidence type="ECO:0000259" key="14">
    <source>
        <dbReference type="Pfam" id="PF22841"/>
    </source>
</evidence>
<evidence type="ECO:0000256" key="1">
    <source>
        <dbReference type="ARBA" id="ARBA00010246"/>
    </source>
</evidence>
<keyword evidence="6 13" id="KW-1133">Transmembrane helix</keyword>
<evidence type="ECO:0000256" key="4">
    <source>
        <dbReference type="ARBA" id="ARBA00022729"/>
    </source>
</evidence>
<organism evidence="19 20">
    <name type="scientific">Sarcophilus harrisii</name>
    <name type="common">Tasmanian devil</name>
    <name type="synonym">Sarcophilus laniarius</name>
    <dbReference type="NCBI Taxonomy" id="9305"/>
    <lineage>
        <taxon>Eukaryota</taxon>
        <taxon>Metazoa</taxon>
        <taxon>Chordata</taxon>
        <taxon>Craniata</taxon>
        <taxon>Vertebrata</taxon>
        <taxon>Euteleostomi</taxon>
        <taxon>Mammalia</taxon>
        <taxon>Metatheria</taxon>
        <taxon>Dasyuromorphia</taxon>
        <taxon>Dasyuridae</taxon>
        <taxon>Sarcophilus</taxon>
    </lineage>
</organism>
<name>A0A7N4PZ49_SARHA</name>
<dbReference type="GO" id="GO:0097228">
    <property type="term" value="C:sperm principal piece"/>
    <property type="evidence" value="ECO:0007669"/>
    <property type="project" value="TreeGrafter"/>
</dbReference>
<accession>A0A7N4PZ49</accession>
<keyword evidence="7" id="KW-0969">Cilium</keyword>
<evidence type="ECO:0000256" key="6">
    <source>
        <dbReference type="ARBA" id="ARBA00022989"/>
    </source>
</evidence>
<keyword evidence="8 13" id="KW-0472">Membrane</keyword>
<evidence type="ECO:0000256" key="12">
    <source>
        <dbReference type="ARBA" id="ARBA00037793"/>
    </source>
</evidence>
<dbReference type="PANTHER" id="PTHR33722:SF3">
    <property type="entry name" value="CATION CHANNEL SPERM-ASSOCIATED AUXILIARY SUBUNIT EPSILON"/>
    <property type="match status" value="1"/>
</dbReference>
<dbReference type="KEGG" id="shr:100913273"/>
<keyword evidence="20" id="KW-1185">Reference proteome</keyword>
<dbReference type="Pfam" id="PF22849">
    <property type="entry name" value="CATSPERE_Ig-like"/>
    <property type="match status" value="1"/>
</dbReference>
<dbReference type="GeneID" id="100913273"/>
<evidence type="ECO:0000256" key="2">
    <source>
        <dbReference type="ARBA" id="ARBA00022475"/>
    </source>
</evidence>
<reference evidence="19" key="3">
    <citation type="submission" date="2025-09" db="UniProtKB">
        <authorList>
            <consortium name="Ensembl"/>
        </authorList>
    </citation>
    <scope>IDENTIFICATION</scope>
</reference>
<keyword evidence="2" id="KW-1003">Cell membrane</keyword>
<dbReference type="OrthoDB" id="5968869at2759"/>
<evidence type="ECO:0000256" key="5">
    <source>
        <dbReference type="ARBA" id="ARBA00022846"/>
    </source>
</evidence>
<keyword evidence="10" id="KW-0325">Glycoprotein</keyword>
<evidence type="ECO:0000259" key="16">
    <source>
        <dbReference type="Pfam" id="PF22844"/>
    </source>
</evidence>
<dbReference type="Pfam" id="PF22843">
    <property type="entry name" value="CATSPERE_NTD2"/>
    <property type="match status" value="1"/>
</dbReference>
<protein>
    <submittedName>
        <fullName evidence="19">Catsper channel auxiliary subunit epsilon</fullName>
    </submittedName>
</protein>
<evidence type="ECO:0000259" key="15">
    <source>
        <dbReference type="Pfam" id="PF22843"/>
    </source>
</evidence>
<keyword evidence="11" id="KW-0966">Cell projection</keyword>
<dbReference type="Pfam" id="PF22841">
    <property type="entry name" value="CATSPERE_NTD1"/>
    <property type="match status" value="1"/>
</dbReference>